<keyword evidence="3 11" id="KW-0548">Nucleotidyltransferase</keyword>
<dbReference type="InterPro" id="IPR050238">
    <property type="entry name" value="DNA_Rep/Repair_Clamp_Loader"/>
</dbReference>
<evidence type="ECO:0000256" key="1">
    <source>
        <dbReference type="ARBA" id="ARBA00006360"/>
    </source>
</evidence>
<dbReference type="CDD" id="cd00009">
    <property type="entry name" value="AAA"/>
    <property type="match status" value="1"/>
</dbReference>
<feature type="compositionally biased region" description="Pro residues" evidence="12">
    <location>
        <begin position="426"/>
        <end position="438"/>
    </location>
</feature>
<dbReference type="InterPro" id="IPR045085">
    <property type="entry name" value="HLD_clamp_pol_III_gamma_tau"/>
</dbReference>
<proteinExistence type="inferred from homology"/>
<feature type="compositionally biased region" description="Low complexity" evidence="12">
    <location>
        <begin position="415"/>
        <end position="425"/>
    </location>
</feature>
<comment type="function">
    <text evidence="11">DNA polymerase III is a complex, multichain enzyme responsible for most of the replicative synthesis in bacteria. This DNA polymerase also exhibits 3' to 5' exonuclease activity.</text>
</comment>
<keyword evidence="9 11" id="KW-0239">DNA-directed DNA polymerase</keyword>
<evidence type="ECO:0000256" key="7">
    <source>
        <dbReference type="ARBA" id="ARBA00022833"/>
    </source>
</evidence>
<dbReference type="PANTHER" id="PTHR11669:SF0">
    <property type="entry name" value="PROTEIN STICHEL-LIKE 2"/>
    <property type="match status" value="1"/>
</dbReference>
<feature type="compositionally biased region" description="Low complexity" evidence="12">
    <location>
        <begin position="396"/>
        <end position="406"/>
    </location>
</feature>
<evidence type="ECO:0000256" key="6">
    <source>
        <dbReference type="ARBA" id="ARBA00022741"/>
    </source>
</evidence>
<evidence type="ECO:0000256" key="2">
    <source>
        <dbReference type="ARBA" id="ARBA00022679"/>
    </source>
</evidence>
<feature type="region of interest" description="Disordered" evidence="12">
    <location>
        <begin position="531"/>
        <end position="690"/>
    </location>
</feature>
<dbReference type="NCBIfam" id="TIGR02397">
    <property type="entry name" value="dnaX_nterm"/>
    <property type="match status" value="1"/>
</dbReference>
<evidence type="ECO:0000256" key="11">
    <source>
        <dbReference type="RuleBase" id="RU364063"/>
    </source>
</evidence>
<dbReference type="Gene3D" id="1.20.272.10">
    <property type="match status" value="1"/>
</dbReference>
<feature type="domain" description="AAA+ ATPase" evidence="13">
    <location>
        <begin position="36"/>
        <end position="180"/>
    </location>
</feature>
<dbReference type="InterPro" id="IPR022754">
    <property type="entry name" value="DNA_pol_III_gamma-3"/>
</dbReference>
<keyword evidence="4 11" id="KW-0235">DNA replication</keyword>
<dbReference type="InterPro" id="IPR003593">
    <property type="entry name" value="AAA+_ATPase"/>
</dbReference>
<comment type="subunit">
    <text evidence="11">DNA polymerase III contains a core (composed of alpha, epsilon and theta chains) that associates with a tau subunit. This core dimerizes to form the POLIII' complex. PolIII' associates with the gamma complex (composed of gamma, delta, delta', psi and chi chains) and with the beta chain to form the complete DNA polymerase III complex.</text>
</comment>
<dbReference type="RefSeq" id="WP_191172497.1">
    <property type="nucleotide sequence ID" value="NZ_JACXZS010000009.1"/>
</dbReference>
<feature type="compositionally biased region" description="Acidic residues" evidence="12">
    <location>
        <begin position="723"/>
        <end position="733"/>
    </location>
</feature>
<keyword evidence="5" id="KW-0479">Metal-binding</keyword>
<evidence type="ECO:0000256" key="5">
    <source>
        <dbReference type="ARBA" id="ARBA00022723"/>
    </source>
</evidence>
<evidence type="ECO:0000256" key="12">
    <source>
        <dbReference type="SAM" id="MobiDB-lite"/>
    </source>
</evidence>
<sequence length="793" mass="80839">MTTALYRRYRPESFGEMIGQGQVTEPLMTALRGDRVGHAYLFSGPRGCGKTTSARILARCLNCAEGPTDVPCGKCDSCIELGRGGGGSLDVVEIDAASHNGVDDARDLRERAVFAPARDRFKIFILDEAHMVTPQGFNALLKLVEEPPDHVKFIFATTEPEKVIGTIRSRTHHYPFRLVPPAAMLEYVEQLCAQEGVQVEPGVLPLVVRAGGGSPRDTLSLLDQLIAGSDDAGVTYARAVALLGYTPDELLDEVIDAFGASDAGAAFSAVDRVVQTGQDPRRFVDDLLERLRDLIVVAATGQGAAAVLRGVSADDLARKQRQADAFGTARLSRIADLVIATLDDMTGATSPRLQLELMVARVLARGVPTSSPDAAGAAPGASERVGRAATAVASAPAAAVSAPPVAERTNPDETPASAVGSVSAPAPAPASAPAPAPAAPRELTTDNLVDAWPDVLTRLEGISRSSWMVATGSRPIAVTTKGDDHVVALEFSSASDLTKFKPKPQGQGAFLDVRSAIEQVFGTQVKFLPRLAEPGSGGSGGAASDRGPAPAAAPQAGAPSAPASAGAPVAAAAPQAQAAPSGPSGPGPSTPRASAPLASAPRASASGSAAPRGAAGSTGPRAPGDAPATAGGGVGSTPAAKTAPAAAAPVTDWAVAPIPSDDDAPPPDPGPAAMPSVGQFAVDDEPEDAAVSRVATLAPPRQAVHDGDVLPRAELAPSALAGEDVDDDTDLDEAGIPVDAPVPPMTPVMRPRNDSAAATPNNGIQRYGEAVVRQMLGATFVGEEPYEPPTRFS</sequence>
<accession>A0ABR8NT36</accession>
<comment type="catalytic activity">
    <reaction evidence="10 11">
        <text>DNA(n) + a 2'-deoxyribonucleoside 5'-triphosphate = DNA(n+1) + diphosphate</text>
        <dbReference type="Rhea" id="RHEA:22508"/>
        <dbReference type="Rhea" id="RHEA-COMP:17339"/>
        <dbReference type="Rhea" id="RHEA-COMP:17340"/>
        <dbReference type="ChEBI" id="CHEBI:33019"/>
        <dbReference type="ChEBI" id="CHEBI:61560"/>
        <dbReference type="ChEBI" id="CHEBI:173112"/>
        <dbReference type="EC" id="2.7.7.7"/>
    </reaction>
</comment>
<protein>
    <recommendedName>
        <fullName evidence="11">DNA polymerase III subunit gamma/tau</fullName>
        <ecNumber evidence="11">2.7.7.7</ecNumber>
    </recommendedName>
</protein>
<dbReference type="Pfam" id="PF13177">
    <property type="entry name" value="DNA_pol3_delta2"/>
    <property type="match status" value="1"/>
</dbReference>
<keyword evidence="15" id="KW-1185">Reference proteome</keyword>
<organism evidence="14 15">
    <name type="scientific">Microbacterium helvum</name>
    <dbReference type="NCBI Taxonomy" id="2773713"/>
    <lineage>
        <taxon>Bacteria</taxon>
        <taxon>Bacillati</taxon>
        <taxon>Actinomycetota</taxon>
        <taxon>Actinomycetes</taxon>
        <taxon>Micrococcales</taxon>
        <taxon>Microbacteriaceae</taxon>
        <taxon>Microbacterium</taxon>
    </lineage>
</organism>
<evidence type="ECO:0000313" key="15">
    <source>
        <dbReference type="Proteomes" id="UP000598426"/>
    </source>
</evidence>
<evidence type="ECO:0000256" key="10">
    <source>
        <dbReference type="ARBA" id="ARBA00049244"/>
    </source>
</evidence>
<dbReference type="SUPFAM" id="SSF52540">
    <property type="entry name" value="P-loop containing nucleoside triphosphate hydrolases"/>
    <property type="match status" value="1"/>
</dbReference>
<keyword evidence="6 11" id="KW-0547">Nucleotide-binding</keyword>
<feature type="compositionally biased region" description="Low complexity" evidence="12">
    <location>
        <begin position="542"/>
        <end position="582"/>
    </location>
</feature>
<dbReference type="PANTHER" id="PTHR11669">
    <property type="entry name" value="REPLICATION FACTOR C / DNA POLYMERASE III GAMMA-TAU SUBUNIT"/>
    <property type="match status" value="1"/>
</dbReference>
<dbReference type="NCBIfam" id="NF005846">
    <property type="entry name" value="PRK07764.1-6"/>
    <property type="match status" value="1"/>
</dbReference>
<feature type="region of interest" description="Disordered" evidence="12">
    <location>
        <begin position="396"/>
        <end position="443"/>
    </location>
</feature>
<gene>
    <name evidence="11" type="primary">dnaX</name>
    <name evidence="14" type="ORF">IF188_14435</name>
</gene>
<feature type="region of interest" description="Disordered" evidence="12">
    <location>
        <begin position="723"/>
        <end position="762"/>
    </location>
</feature>
<evidence type="ECO:0000256" key="8">
    <source>
        <dbReference type="ARBA" id="ARBA00022840"/>
    </source>
</evidence>
<dbReference type="EMBL" id="JACXZS010000009">
    <property type="protein sequence ID" value="MBD3942892.1"/>
    <property type="molecule type" value="Genomic_DNA"/>
</dbReference>
<keyword evidence="7" id="KW-0862">Zinc</keyword>
<name>A0ABR8NT36_9MICO</name>
<dbReference type="Gene3D" id="3.40.50.300">
    <property type="entry name" value="P-loop containing nucleotide triphosphate hydrolases"/>
    <property type="match status" value="1"/>
</dbReference>
<evidence type="ECO:0000256" key="3">
    <source>
        <dbReference type="ARBA" id="ARBA00022695"/>
    </source>
</evidence>
<dbReference type="SMART" id="SM00382">
    <property type="entry name" value="AAA"/>
    <property type="match status" value="1"/>
</dbReference>
<comment type="caution">
    <text evidence="14">The sequence shown here is derived from an EMBL/GenBank/DDBJ whole genome shotgun (WGS) entry which is preliminary data.</text>
</comment>
<evidence type="ECO:0000256" key="4">
    <source>
        <dbReference type="ARBA" id="ARBA00022705"/>
    </source>
</evidence>
<evidence type="ECO:0000259" key="13">
    <source>
        <dbReference type="SMART" id="SM00382"/>
    </source>
</evidence>
<dbReference type="EC" id="2.7.7.7" evidence="11"/>
<dbReference type="InterPro" id="IPR012763">
    <property type="entry name" value="DNA_pol_III_sug/sutau_N"/>
</dbReference>
<dbReference type="Gene3D" id="1.10.8.60">
    <property type="match status" value="1"/>
</dbReference>
<dbReference type="SUPFAM" id="SSF48019">
    <property type="entry name" value="post-AAA+ oligomerization domain-like"/>
    <property type="match status" value="1"/>
</dbReference>
<comment type="similarity">
    <text evidence="1 11">Belongs to the DnaX/STICHEL family.</text>
</comment>
<keyword evidence="8 11" id="KW-0067">ATP-binding</keyword>
<feature type="compositionally biased region" description="Low complexity" evidence="12">
    <location>
        <begin position="590"/>
        <end position="629"/>
    </location>
</feature>
<evidence type="ECO:0000313" key="14">
    <source>
        <dbReference type="EMBL" id="MBD3942892.1"/>
    </source>
</evidence>
<keyword evidence="2 11" id="KW-0808">Transferase</keyword>
<dbReference type="Pfam" id="PF22608">
    <property type="entry name" value="DNAX_ATPase_lid"/>
    <property type="match status" value="1"/>
</dbReference>
<dbReference type="InterPro" id="IPR008921">
    <property type="entry name" value="DNA_pol3_clamp-load_cplx_C"/>
</dbReference>
<dbReference type="Proteomes" id="UP000598426">
    <property type="component" value="Unassembled WGS sequence"/>
</dbReference>
<dbReference type="Pfam" id="PF12169">
    <property type="entry name" value="DNA_pol3_gamma3"/>
    <property type="match status" value="1"/>
</dbReference>
<feature type="compositionally biased region" description="Low complexity" evidence="12">
    <location>
        <begin position="637"/>
        <end position="659"/>
    </location>
</feature>
<evidence type="ECO:0000256" key="9">
    <source>
        <dbReference type="ARBA" id="ARBA00022932"/>
    </source>
</evidence>
<dbReference type="CDD" id="cd18137">
    <property type="entry name" value="HLD_clamp_pol_III_gamma_tau"/>
    <property type="match status" value="1"/>
</dbReference>
<reference evidence="14 15" key="1">
    <citation type="submission" date="2020-09" db="EMBL/GenBank/DDBJ databases">
        <title>Isolation and identification of active actinomycetes.</title>
        <authorList>
            <person name="Li X."/>
        </authorList>
    </citation>
    <scope>NUCLEOTIDE SEQUENCE [LARGE SCALE GENOMIC DNA]</scope>
    <source>
        <strain evidence="14 15">NEAU-LLC</strain>
    </source>
</reference>
<dbReference type="InterPro" id="IPR027417">
    <property type="entry name" value="P-loop_NTPase"/>
</dbReference>